<dbReference type="Proteomes" id="UP000654345">
    <property type="component" value="Unassembled WGS sequence"/>
</dbReference>
<evidence type="ECO:0000256" key="1">
    <source>
        <dbReference type="ARBA" id="ARBA00023125"/>
    </source>
</evidence>
<comment type="caution">
    <text evidence="4">The sequence shown here is derived from an EMBL/GenBank/DDBJ whole genome shotgun (WGS) entry which is preliminary data.</text>
</comment>
<dbReference type="Pfam" id="PF00486">
    <property type="entry name" value="Trans_reg_C"/>
    <property type="match status" value="1"/>
</dbReference>
<evidence type="ECO:0000256" key="2">
    <source>
        <dbReference type="SAM" id="MobiDB-lite"/>
    </source>
</evidence>
<reference evidence="4 5" key="1">
    <citation type="journal article" date="2021" name="Int. J. Syst. Evol. Microbiol.">
        <title>Reticulibacter mediterranei gen. nov., sp. nov., within the new family Reticulibacteraceae fam. nov., and Ktedonospora formicarum gen. nov., sp. nov., Ktedonobacter robiniae sp. nov., Dictyobacter formicarum sp. nov. and Dictyobacter arantiisoli sp. nov., belonging to the class Ktedonobacteria.</title>
        <authorList>
            <person name="Yabe S."/>
            <person name="Zheng Y."/>
            <person name="Wang C.M."/>
            <person name="Sakai Y."/>
            <person name="Abe K."/>
            <person name="Yokota A."/>
            <person name="Donadio S."/>
            <person name="Cavaletti L."/>
            <person name="Monciardini P."/>
        </authorList>
    </citation>
    <scope>NUCLEOTIDE SEQUENCE [LARGE SCALE GENOMIC DNA]</scope>
    <source>
        <strain evidence="4 5">SOSP1-30</strain>
    </source>
</reference>
<dbReference type="Gene3D" id="1.10.10.10">
    <property type="entry name" value="Winged helix-like DNA-binding domain superfamily/Winged helix DNA-binding domain"/>
    <property type="match status" value="1"/>
</dbReference>
<dbReference type="InterPro" id="IPR016032">
    <property type="entry name" value="Sig_transdc_resp-reg_C-effctor"/>
</dbReference>
<dbReference type="InterPro" id="IPR001867">
    <property type="entry name" value="OmpR/PhoB-type_DNA-bd"/>
</dbReference>
<dbReference type="SUPFAM" id="SSF46894">
    <property type="entry name" value="C-terminal effector domain of the bipartite response regulators"/>
    <property type="match status" value="1"/>
</dbReference>
<evidence type="ECO:0000259" key="3">
    <source>
        <dbReference type="SMART" id="SM00862"/>
    </source>
</evidence>
<protein>
    <recommendedName>
        <fullName evidence="3">OmpR/PhoB-type domain-containing protein</fullName>
    </recommendedName>
</protein>
<name>A0ABQ3UU11_9CHLR</name>
<keyword evidence="1" id="KW-0238">DNA-binding</keyword>
<evidence type="ECO:0000313" key="5">
    <source>
        <dbReference type="Proteomes" id="UP000654345"/>
    </source>
</evidence>
<evidence type="ECO:0000313" key="4">
    <source>
        <dbReference type="EMBL" id="GHO56145.1"/>
    </source>
</evidence>
<feature type="domain" description="OmpR/PhoB-type" evidence="3">
    <location>
        <begin position="57"/>
        <end position="133"/>
    </location>
</feature>
<dbReference type="SMART" id="SM00862">
    <property type="entry name" value="Trans_reg_C"/>
    <property type="match status" value="1"/>
</dbReference>
<gene>
    <name evidence="4" type="ORF">KSB_46200</name>
</gene>
<proteinExistence type="predicted"/>
<dbReference type="InterPro" id="IPR036388">
    <property type="entry name" value="WH-like_DNA-bd_sf"/>
</dbReference>
<dbReference type="RefSeq" id="WP_201372712.1">
    <property type="nucleotide sequence ID" value="NZ_BNJG01000002.1"/>
</dbReference>
<dbReference type="EMBL" id="BNJG01000002">
    <property type="protein sequence ID" value="GHO56145.1"/>
    <property type="molecule type" value="Genomic_DNA"/>
</dbReference>
<feature type="region of interest" description="Disordered" evidence="2">
    <location>
        <begin position="1"/>
        <end position="22"/>
    </location>
</feature>
<organism evidence="4 5">
    <name type="scientific">Ktedonobacter robiniae</name>
    <dbReference type="NCBI Taxonomy" id="2778365"/>
    <lineage>
        <taxon>Bacteria</taxon>
        <taxon>Bacillati</taxon>
        <taxon>Chloroflexota</taxon>
        <taxon>Ktedonobacteria</taxon>
        <taxon>Ktedonobacterales</taxon>
        <taxon>Ktedonobacteraceae</taxon>
        <taxon>Ktedonobacter</taxon>
    </lineage>
</organism>
<keyword evidence="5" id="KW-1185">Reference proteome</keyword>
<sequence length="149" mass="16642">MIFLEDDMSPTGLPSLPQEQGGTSGHAPVLISFLSYKALIFHERFIYIFQRKQLTEGFQLHCTPIQCRLLAAFLSHPEQVLSFGDLAACAFGLDADHCDAPEIVTLQKHVSKLKQKLPPFLKLAVVKGHGYVLHHRQEGHKAESNHTSE</sequence>
<accession>A0ABQ3UU11</accession>